<gene>
    <name evidence="1" type="ORF">BpHYR1_041867</name>
</gene>
<proteinExistence type="predicted"/>
<keyword evidence="2" id="KW-1185">Reference proteome</keyword>
<dbReference type="AlphaFoldDB" id="A0A3M7QG60"/>
<name>A0A3M7QG60_BRAPC</name>
<sequence length="108" mass="12544">MLQGVSYLSFRIERTAEFWITSNLLILFNRNLHFPLEKPVILDKITTLNDLAKVSMVHIRFKQLSLRYIQNALINKNPIILGSFDEYLRFASTRNLSLKTKSTSSVIN</sequence>
<dbReference type="Proteomes" id="UP000276133">
    <property type="component" value="Unassembled WGS sequence"/>
</dbReference>
<reference evidence="1 2" key="1">
    <citation type="journal article" date="2018" name="Sci. Rep.">
        <title>Genomic signatures of local adaptation to the degree of environmental predictability in rotifers.</title>
        <authorList>
            <person name="Franch-Gras L."/>
            <person name="Hahn C."/>
            <person name="Garcia-Roger E.M."/>
            <person name="Carmona M.J."/>
            <person name="Serra M."/>
            <person name="Gomez A."/>
        </authorList>
    </citation>
    <scope>NUCLEOTIDE SEQUENCE [LARGE SCALE GENOMIC DNA]</scope>
    <source>
        <strain evidence="1">HYR1</strain>
    </source>
</reference>
<accession>A0A3M7QG60</accession>
<comment type="caution">
    <text evidence="1">The sequence shown here is derived from an EMBL/GenBank/DDBJ whole genome shotgun (WGS) entry which is preliminary data.</text>
</comment>
<dbReference type="EMBL" id="REGN01006229">
    <property type="protein sequence ID" value="RNA10360.1"/>
    <property type="molecule type" value="Genomic_DNA"/>
</dbReference>
<evidence type="ECO:0000313" key="1">
    <source>
        <dbReference type="EMBL" id="RNA10360.1"/>
    </source>
</evidence>
<protein>
    <submittedName>
        <fullName evidence="1">Uncharacterized protein</fullName>
    </submittedName>
</protein>
<organism evidence="1 2">
    <name type="scientific">Brachionus plicatilis</name>
    <name type="common">Marine rotifer</name>
    <name type="synonym">Brachionus muelleri</name>
    <dbReference type="NCBI Taxonomy" id="10195"/>
    <lineage>
        <taxon>Eukaryota</taxon>
        <taxon>Metazoa</taxon>
        <taxon>Spiralia</taxon>
        <taxon>Gnathifera</taxon>
        <taxon>Rotifera</taxon>
        <taxon>Eurotatoria</taxon>
        <taxon>Monogononta</taxon>
        <taxon>Pseudotrocha</taxon>
        <taxon>Ploima</taxon>
        <taxon>Brachionidae</taxon>
        <taxon>Brachionus</taxon>
    </lineage>
</organism>
<evidence type="ECO:0000313" key="2">
    <source>
        <dbReference type="Proteomes" id="UP000276133"/>
    </source>
</evidence>